<dbReference type="GO" id="GO:0022857">
    <property type="term" value="F:transmembrane transporter activity"/>
    <property type="evidence" value="ECO:0007669"/>
    <property type="project" value="InterPro"/>
</dbReference>
<dbReference type="STRING" id="2060905.A0A2B7WIG7"/>
<evidence type="ECO:0000313" key="6">
    <source>
        <dbReference type="EMBL" id="PGG96339.1"/>
    </source>
</evidence>
<feature type="transmembrane region" description="Helical" evidence="5">
    <location>
        <begin position="124"/>
        <end position="142"/>
    </location>
</feature>
<accession>A0A2B7WIG7</accession>
<keyword evidence="7" id="KW-1185">Reference proteome</keyword>
<dbReference type="Gene3D" id="1.20.1250.20">
    <property type="entry name" value="MFS general substrate transporter like domains"/>
    <property type="match status" value="1"/>
</dbReference>
<keyword evidence="2 5" id="KW-0812">Transmembrane</keyword>
<feature type="transmembrane region" description="Helical" evidence="5">
    <location>
        <begin position="360"/>
        <end position="382"/>
    </location>
</feature>
<evidence type="ECO:0000256" key="5">
    <source>
        <dbReference type="SAM" id="Phobius"/>
    </source>
</evidence>
<feature type="transmembrane region" description="Helical" evidence="5">
    <location>
        <begin position="403"/>
        <end position="422"/>
    </location>
</feature>
<feature type="transmembrane region" description="Helical" evidence="5">
    <location>
        <begin position="182"/>
        <end position="204"/>
    </location>
</feature>
<dbReference type="SUPFAM" id="SSF103473">
    <property type="entry name" value="MFS general substrate transporter"/>
    <property type="match status" value="1"/>
</dbReference>
<evidence type="ECO:0000256" key="1">
    <source>
        <dbReference type="ARBA" id="ARBA00004141"/>
    </source>
</evidence>
<dbReference type="PANTHER" id="PTHR23502">
    <property type="entry name" value="MAJOR FACILITATOR SUPERFAMILY"/>
    <property type="match status" value="1"/>
</dbReference>
<feature type="transmembrane region" description="Helical" evidence="5">
    <location>
        <begin position="148"/>
        <end position="170"/>
    </location>
</feature>
<dbReference type="Pfam" id="PF07690">
    <property type="entry name" value="MFS_1"/>
    <property type="match status" value="1"/>
</dbReference>
<name>A0A2B7WIG7_9EURO</name>
<feature type="transmembrane region" description="Helical" evidence="5">
    <location>
        <begin position="428"/>
        <end position="446"/>
    </location>
</feature>
<dbReference type="Proteomes" id="UP000224080">
    <property type="component" value="Unassembled WGS sequence"/>
</dbReference>
<dbReference type="GO" id="GO:0005886">
    <property type="term" value="C:plasma membrane"/>
    <property type="evidence" value="ECO:0007669"/>
    <property type="project" value="TreeGrafter"/>
</dbReference>
<gene>
    <name evidence="6" type="ORF">GX51_07869</name>
</gene>
<dbReference type="AlphaFoldDB" id="A0A2B7WIG7"/>
<sequence>MSDIKEVVLHDTTENPPGTVLLVHLGQNNKADSTLKIPKPANTVNDPLNWSKAKKIWHYTIISLWGFLANACIVWTAPVWGVWTVALNTNYTMLTYGQALLVLMCGIGILFIQPWATKYGRRLPFLFGSLLILIGLVFGRMMTDIKLFWAYMIVAGFGSGPAYSTINVAFLDVSFLHERGNAISIFVLVIVAGNFLPPLAAGYIADAQGWEWCFQYLLMFFGVVTLLFFFTAEESSFARNDFQARNPVPHDMEQIQAQENEQAFHHDAEKVPDHLPESEAPIPDDQPLQYLKRMTLFRRNHDIKIGYWQLAFSMFELIMLPAATWTSIQFSLGSFMVSLVLTTLATFFSEPPYNFSPSTLGLMPLALLIGAGIGTLWGGLFTDWLILRLSKKRGGIYEPEHRLWAYLLMPLVGTGGVLLYGLGADNGLHWIVPCLGLVLIGIYLDASTPVAMGYALDSYPDMEDEIVQLSNFLRNIICGATTFGIQPWLEYNGRRNTIIIIAMLVFVINLSSIGFQIWGKRIRTKTAERYYILRERSMSGRV</sequence>
<proteinExistence type="predicted"/>
<dbReference type="PANTHER" id="PTHR23502:SF34">
    <property type="entry name" value="PROTEIN HOL1"/>
    <property type="match status" value="1"/>
</dbReference>
<protein>
    <recommendedName>
        <fullName evidence="8">Major facilitator superfamily (MFS) profile domain-containing protein</fullName>
    </recommendedName>
</protein>
<dbReference type="InterPro" id="IPR011701">
    <property type="entry name" value="MFS"/>
</dbReference>
<feature type="transmembrane region" description="Helical" evidence="5">
    <location>
        <begin position="322"/>
        <end position="348"/>
    </location>
</feature>
<keyword evidence="3 5" id="KW-1133">Transmembrane helix</keyword>
<reference evidence="6 7" key="1">
    <citation type="submission" date="2017-10" db="EMBL/GenBank/DDBJ databases">
        <title>Comparative genomics in systemic dimorphic fungi from Ajellomycetaceae.</title>
        <authorList>
            <person name="Munoz J.F."/>
            <person name="Mcewen J.G."/>
            <person name="Clay O.K."/>
            <person name="Cuomo C.A."/>
        </authorList>
    </citation>
    <scope>NUCLEOTIDE SEQUENCE [LARGE SCALE GENOMIC DNA]</scope>
    <source>
        <strain evidence="6 7">UAMH130</strain>
    </source>
</reference>
<feature type="transmembrane region" description="Helical" evidence="5">
    <location>
        <begin position="93"/>
        <end position="112"/>
    </location>
</feature>
<evidence type="ECO:0000256" key="4">
    <source>
        <dbReference type="ARBA" id="ARBA00023136"/>
    </source>
</evidence>
<feature type="transmembrane region" description="Helical" evidence="5">
    <location>
        <begin position="216"/>
        <end position="232"/>
    </location>
</feature>
<keyword evidence="4 5" id="KW-0472">Membrane</keyword>
<dbReference type="EMBL" id="PDNC01000180">
    <property type="protein sequence ID" value="PGG96339.1"/>
    <property type="molecule type" value="Genomic_DNA"/>
</dbReference>
<feature type="transmembrane region" description="Helical" evidence="5">
    <location>
        <begin position="56"/>
        <end position="81"/>
    </location>
</feature>
<evidence type="ECO:0000256" key="2">
    <source>
        <dbReference type="ARBA" id="ARBA00022692"/>
    </source>
</evidence>
<comment type="caution">
    <text evidence="6">The sequence shown here is derived from an EMBL/GenBank/DDBJ whole genome shotgun (WGS) entry which is preliminary data.</text>
</comment>
<evidence type="ECO:0008006" key="8">
    <source>
        <dbReference type="Google" id="ProtNLM"/>
    </source>
</evidence>
<comment type="subcellular location">
    <subcellularLocation>
        <location evidence="1">Membrane</location>
        <topology evidence="1">Multi-pass membrane protein</topology>
    </subcellularLocation>
</comment>
<organism evidence="6 7">
    <name type="scientific">Blastomyces parvus</name>
    <dbReference type="NCBI Taxonomy" id="2060905"/>
    <lineage>
        <taxon>Eukaryota</taxon>
        <taxon>Fungi</taxon>
        <taxon>Dikarya</taxon>
        <taxon>Ascomycota</taxon>
        <taxon>Pezizomycotina</taxon>
        <taxon>Eurotiomycetes</taxon>
        <taxon>Eurotiomycetidae</taxon>
        <taxon>Onygenales</taxon>
        <taxon>Ajellomycetaceae</taxon>
        <taxon>Blastomyces</taxon>
    </lineage>
</organism>
<evidence type="ECO:0000256" key="3">
    <source>
        <dbReference type="ARBA" id="ARBA00022989"/>
    </source>
</evidence>
<dbReference type="InterPro" id="IPR036259">
    <property type="entry name" value="MFS_trans_sf"/>
</dbReference>
<dbReference type="OrthoDB" id="4185513at2759"/>
<evidence type="ECO:0000313" key="7">
    <source>
        <dbReference type="Proteomes" id="UP000224080"/>
    </source>
</evidence>
<feature type="transmembrane region" description="Helical" evidence="5">
    <location>
        <begin position="497"/>
        <end position="519"/>
    </location>
</feature>